<name>A0A7J6P717_PEROL</name>
<gene>
    <name evidence="2" type="ORF">FOZ60_015264</name>
</gene>
<evidence type="ECO:0000313" key="2">
    <source>
        <dbReference type="EMBL" id="KAF4691536.1"/>
    </source>
</evidence>
<keyword evidence="1" id="KW-0472">Membrane</keyword>
<accession>A0A7J6P717</accession>
<organism evidence="2 3">
    <name type="scientific">Perkinsus olseni</name>
    <name type="common">Perkinsus atlanticus</name>
    <dbReference type="NCBI Taxonomy" id="32597"/>
    <lineage>
        <taxon>Eukaryota</taxon>
        <taxon>Sar</taxon>
        <taxon>Alveolata</taxon>
        <taxon>Perkinsozoa</taxon>
        <taxon>Perkinsea</taxon>
        <taxon>Perkinsida</taxon>
        <taxon>Perkinsidae</taxon>
        <taxon>Perkinsus</taxon>
    </lineage>
</organism>
<sequence>MLSKAAYVRPVAAYSALGRTTTVAALTSAQVRHSSTFTNGMGFGVTIPQLSGPGGVFVTKYKITRPYNENTTWDDLLLYMPERDQLAKFTKDVPLFIRYLKLVTDQEGRKEAFREFYQRCKDGLTVENDIFLTTDELLALMWKNGYTEKERNAIQATFPSDYRFHYPELSVLFDVPEEDTYKFCLRSRMEKSHIGELDYEKVKRKGFLRDHWLIFAGGWYIFKNFPFYNYLFYMKTYGFSLWFVSCWYLFSRMANRVWRRNEFMAEQKTAAGVMEGEDKILKNMSRFTNDSMCVNYLKAFKRESADRLAQYRHALIQKQKHDVTNRVLHQLQNIERSEHNMAASMQEILVRETASSFRDMFPTDPKMQKESFNTAIAQLAGRNCGRDPVKNHFVNSFKELKTQDVSKATADQKGTLIQRLAFDKKRSERDFERQYMVTRAEADEVKGLALRRLREREGALHKDQQQGRIPGMNLATFDLVNGLSIVHQMLTESSIQAVPTDASADPRANEYTTHMNEQLEVMRVKLRNERLSMFAGAF</sequence>
<dbReference type="EMBL" id="JABANP010000076">
    <property type="protein sequence ID" value="KAF4691536.1"/>
    <property type="molecule type" value="Genomic_DNA"/>
</dbReference>
<reference evidence="2 3" key="1">
    <citation type="submission" date="2020-04" db="EMBL/GenBank/DDBJ databases">
        <title>Perkinsus olseni comparative genomics.</title>
        <authorList>
            <person name="Bogema D.R."/>
        </authorList>
    </citation>
    <scope>NUCLEOTIDE SEQUENCE [LARGE SCALE GENOMIC DNA]</scope>
    <source>
        <strain evidence="2">00978-12</strain>
    </source>
</reference>
<evidence type="ECO:0000256" key="1">
    <source>
        <dbReference type="SAM" id="Phobius"/>
    </source>
</evidence>
<dbReference type="OrthoDB" id="754047at2759"/>
<comment type="caution">
    <text evidence="2">The sequence shown here is derived from an EMBL/GenBank/DDBJ whole genome shotgun (WGS) entry which is preliminary data.</text>
</comment>
<proteinExistence type="predicted"/>
<dbReference type="Proteomes" id="UP000541610">
    <property type="component" value="Unassembled WGS sequence"/>
</dbReference>
<evidence type="ECO:0000313" key="3">
    <source>
        <dbReference type="Proteomes" id="UP000541610"/>
    </source>
</evidence>
<keyword evidence="1" id="KW-0812">Transmembrane</keyword>
<protein>
    <submittedName>
        <fullName evidence="2">Uncharacterized protein</fullName>
    </submittedName>
</protein>
<dbReference type="AlphaFoldDB" id="A0A7J6P717"/>
<feature type="transmembrane region" description="Helical" evidence="1">
    <location>
        <begin position="228"/>
        <end position="250"/>
    </location>
</feature>
<keyword evidence="1" id="KW-1133">Transmembrane helix</keyword>